<reference evidence="8 9" key="2">
    <citation type="journal article" date="2015" name="Antonie Van Leeuwenhoek">
        <title>Thioclava indica sp. nov., isolated from surface seawater of the Indian Ocean.</title>
        <authorList>
            <person name="Liu Y."/>
            <person name="Lai Q."/>
            <person name="Du J."/>
            <person name="Xu H."/>
            <person name="Jiang L."/>
            <person name="Shao Z."/>
        </authorList>
    </citation>
    <scope>NUCLEOTIDE SEQUENCE [LARGE SCALE GENOMIC DNA]</scope>
    <source>
        <strain evidence="8 9">13D2W-2</strain>
    </source>
</reference>
<dbReference type="Gene3D" id="2.60.40.3440">
    <property type="match status" value="1"/>
</dbReference>
<keyword evidence="9" id="KW-1185">Reference proteome</keyword>
<feature type="region of interest" description="Disordered" evidence="5">
    <location>
        <begin position="285"/>
        <end position="305"/>
    </location>
</feature>
<dbReference type="PROSITE" id="PS00330">
    <property type="entry name" value="HEMOLYSIN_CALCIUM"/>
    <property type="match status" value="2"/>
</dbReference>
<evidence type="ECO:0000313" key="9">
    <source>
        <dbReference type="Proteomes" id="UP000028607"/>
    </source>
</evidence>
<evidence type="ECO:0000256" key="5">
    <source>
        <dbReference type="SAM" id="MobiDB-lite"/>
    </source>
</evidence>
<evidence type="ECO:0000256" key="2">
    <source>
        <dbReference type="ARBA" id="ARBA00004613"/>
    </source>
</evidence>
<reference evidence="9" key="1">
    <citation type="submission" date="2013-04" db="EMBL/GenBank/DDBJ databases">
        <title>Thioclava sp. 13D2W-2 Genome Sequencing.</title>
        <authorList>
            <person name="Lai Q."/>
            <person name="Li G."/>
            <person name="Shao Z."/>
        </authorList>
    </citation>
    <scope>NUCLEOTIDE SEQUENCE [LARGE SCALE GENOMIC DNA]</scope>
    <source>
        <strain evidence="9">13D2W-2</strain>
    </source>
</reference>
<dbReference type="PANTHER" id="PTHR38340">
    <property type="entry name" value="S-LAYER PROTEIN"/>
    <property type="match status" value="1"/>
</dbReference>
<accession>A0A085TUR7</accession>
<dbReference type="Pfam" id="PF17892">
    <property type="entry name" value="Cadherin_5"/>
    <property type="match status" value="1"/>
</dbReference>
<dbReference type="PRINTS" id="PR00313">
    <property type="entry name" value="CABNDNGRPT"/>
</dbReference>
<comment type="subcellular location">
    <subcellularLocation>
        <location evidence="2">Secreted</location>
    </subcellularLocation>
</comment>
<feature type="region of interest" description="Disordered" evidence="5">
    <location>
        <begin position="142"/>
        <end position="201"/>
    </location>
</feature>
<feature type="domain" description="Cadherin-like" evidence="7">
    <location>
        <begin position="190"/>
        <end position="276"/>
    </location>
</feature>
<protein>
    <submittedName>
        <fullName evidence="8">RTX toxin</fullName>
    </submittedName>
</protein>
<dbReference type="InterPro" id="IPR011049">
    <property type="entry name" value="Serralysin-like_metalloprot_C"/>
</dbReference>
<evidence type="ECO:0000256" key="3">
    <source>
        <dbReference type="ARBA" id="ARBA00022525"/>
    </source>
</evidence>
<gene>
    <name evidence="8" type="ORF">DW2_12965</name>
</gene>
<evidence type="ECO:0000313" key="8">
    <source>
        <dbReference type="EMBL" id="KFE34464.1"/>
    </source>
</evidence>
<comment type="caution">
    <text evidence="8">The sequence shown here is derived from an EMBL/GenBank/DDBJ whole genome shotgun (WGS) entry which is preliminary data.</text>
</comment>
<dbReference type="SUPFAM" id="SSF51120">
    <property type="entry name" value="beta-Roll"/>
    <property type="match status" value="3"/>
</dbReference>
<evidence type="ECO:0000259" key="6">
    <source>
        <dbReference type="Pfam" id="PF08548"/>
    </source>
</evidence>
<evidence type="ECO:0000256" key="4">
    <source>
        <dbReference type="ARBA" id="ARBA00022737"/>
    </source>
</evidence>
<dbReference type="GO" id="GO:0005509">
    <property type="term" value="F:calcium ion binding"/>
    <property type="evidence" value="ECO:0007669"/>
    <property type="project" value="InterPro"/>
</dbReference>
<dbReference type="PATRIC" id="fig|1317124.6.peg.2625"/>
<dbReference type="STRING" id="1317124.DW2_12965"/>
<dbReference type="PANTHER" id="PTHR38340:SF1">
    <property type="entry name" value="S-LAYER PROTEIN"/>
    <property type="match status" value="1"/>
</dbReference>
<comment type="cofactor">
    <cofactor evidence="1">
        <name>Ca(2+)</name>
        <dbReference type="ChEBI" id="CHEBI:29108"/>
    </cofactor>
</comment>
<feature type="compositionally biased region" description="Basic and acidic residues" evidence="5">
    <location>
        <begin position="58"/>
        <end position="73"/>
    </location>
</feature>
<dbReference type="InterPro" id="IPR001343">
    <property type="entry name" value="Hemolysn_Ca-bd"/>
</dbReference>
<organism evidence="8 9">
    <name type="scientific">Thioclava atlantica</name>
    <dbReference type="NCBI Taxonomy" id="1317124"/>
    <lineage>
        <taxon>Bacteria</taxon>
        <taxon>Pseudomonadati</taxon>
        <taxon>Pseudomonadota</taxon>
        <taxon>Alphaproteobacteria</taxon>
        <taxon>Rhodobacterales</taxon>
        <taxon>Paracoccaceae</taxon>
        <taxon>Thioclava</taxon>
    </lineage>
</organism>
<feature type="region of interest" description="Disordered" evidence="5">
    <location>
        <begin position="57"/>
        <end position="106"/>
    </location>
</feature>
<keyword evidence="3" id="KW-0964">Secreted</keyword>
<dbReference type="AlphaFoldDB" id="A0A085TUR7"/>
<dbReference type="EMBL" id="AQRC01000010">
    <property type="protein sequence ID" value="KFE34464.1"/>
    <property type="molecule type" value="Genomic_DNA"/>
</dbReference>
<dbReference type="InterPro" id="IPR013858">
    <property type="entry name" value="Peptidase_M10B_C"/>
</dbReference>
<dbReference type="InterPro" id="IPR050557">
    <property type="entry name" value="RTX_toxin/Mannuronan_C5-epim"/>
</dbReference>
<proteinExistence type="predicted"/>
<dbReference type="Proteomes" id="UP000028607">
    <property type="component" value="Unassembled WGS sequence"/>
</dbReference>
<dbReference type="GO" id="GO:0005615">
    <property type="term" value="C:extracellular space"/>
    <property type="evidence" value="ECO:0007669"/>
    <property type="project" value="InterPro"/>
</dbReference>
<dbReference type="OrthoDB" id="7753598at2"/>
<sequence length="623" mass="64534">MDDKLKLGIPDDEAASAPRQRFRSDERASWLARALLPFTAVLWGGLASRFFGGEEALADTRGEDRGAPPHEPEAPTGPRHPPAMLDAPEMAPTRAPEQEDGPPGFAENVVPFPMQRHLSPSRALSRVHEREAVIATDDETFFFPQNSAGRPERGQPAPPATPPEIPTSAGTGSGVERAAAENADAQTERNHRPQLRGPVRLAPGRSDEAVILTAAVLLAGAIDPDGDPLHVEDLAVEGGTVLARGDGSWLFTPEQGFAGEVTFSYRISDGEESVAQIARADFLPAPGRDVSGGPGDDLLTGTPRGDAMRGYGGHDILYGREGADMLDGGDGNDVLLGGAGDDVIYGGTGDDLVFAGAGNDIVFGGAGDDTLHGGDGDDLLDGGAGDDVLAGDAGSDTLIGGEGDDRLDGGAGADALSGGAGEDRFLIAQAEECDGDSYDGGEGEDTLDFSAIAADARVDLRSGTFEVEGGQGTLVGIERVAAGAGDDCLIADEDANTFSGGAGEDRFVFTSVRSLTNDGAGNDRITDFEPGDRIDFSQLDPGGEGYAARKLYFAGGGDAPPEAEGAVFCVYEQQDGDGSELTLVRGRLGPGGEDEDAYDFEIELEGHHDMTEQDFVFDGDALS</sequence>
<feature type="compositionally biased region" description="Pro residues" evidence="5">
    <location>
        <begin position="156"/>
        <end position="165"/>
    </location>
</feature>
<name>A0A085TUR7_9RHOB</name>
<dbReference type="Pfam" id="PF00353">
    <property type="entry name" value="HemolysinCabind"/>
    <property type="match status" value="4"/>
</dbReference>
<keyword evidence="4" id="KW-0677">Repeat</keyword>
<feature type="region of interest" description="Disordered" evidence="5">
    <location>
        <begin position="391"/>
        <end position="414"/>
    </location>
</feature>
<dbReference type="Pfam" id="PF08548">
    <property type="entry name" value="Peptidase_M10_C"/>
    <property type="match status" value="1"/>
</dbReference>
<dbReference type="InterPro" id="IPR018511">
    <property type="entry name" value="Hemolysin-typ_Ca-bd_CS"/>
</dbReference>
<feature type="domain" description="Peptidase M10 serralysin C-terminal" evidence="6">
    <location>
        <begin position="438"/>
        <end position="554"/>
    </location>
</feature>
<evidence type="ECO:0000256" key="1">
    <source>
        <dbReference type="ARBA" id="ARBA00001913"/>
    </source>
</evidence>
<feature type="region of interest" description="Disordered" evidence="5">
    <location>
        <begin position="1"/>
        <end position="23"/>
    </location>
</feature>
<dbReference type="InterPro" id="IPR041690">
    <property type="entry name" value="Cadherin_5"/>
</dbReference>
<dbReference type="Gene3D" id="2.150.10.10">
    <property type="entry name" value="Serralysin-like metalloprotease, C-terminal"/>
    <property type="match status" value="4"/>
</dbReference>
<evidence type="ECO:0000259" key="7">
    <source>
        <dbReference type="Pfam" id="PF17892"/>
    </source>
</evidence>
<dbReference type="RefSeq" id="WP_051856041.1">
    <property type="nucleotide sequence ID" value="NZ_AQRC01000010.1"/>
</dbReference>
<dbReference type="eggNOG" id="COG2931">
    <property type="taxonomic scope" value="Bacteria"/>
</dbReference>